<keyword evidence="1" id="KW-0812">Transmembrane</keyword>
<feature type="transmembrane region" description="Helical" evidence="1">
    <location>
        <begin position="114"/>
        <end position="132"/>
    </location>
</feature>
<keyword evidence="1" id="KW-1133">Transmembrane helix</keyword>
<evidence type="ECO:0000313" key="3">
    <source>
        <dbReference type="Proteomes" id="UP000187209"/>
    </source>
</evidence>
<reference evidence="2 3" key="1">
    <citation type="submission" date="2016-11" db="EMBL/GenBank/DDBJ databases">
        <title>The macronuclear genome of Stentor coeruleus: a giant cell with tiny introns.</title>
        <authorList>
            <person name="Slabodnick M."/>
            <person name="Ruby J.G."/>
            <person name="Reiff S.B."/>
            <person name="Swart E.C."/>
            <person name="Gosai S."/>
            <person name="Prabakaran S."/>
            <person name="Witkowska E."/>
            <person name="Larue G.E."/>
            <person name="Fisher S."/>
            <person name="Freeman R.M."/>
            <person name="Gunawardena J."/>
            <person name="Chu W."/>
            <person name="Stover N.A."/>
            <person name="Gregory B.D."/>
            <person name="Nowacki M."/>
            <person name="Derisi J."/>
            <person name="Roy S.W."/>
            <person name="Marshall W.F."/>
            <person name="Sood P."/>
        </authorList>
    </citation>
    <scope>NUCLEOTIDE SEQUENCE [LARGE SCALE GENOMIC DNA]</scope>
    <source>
        <strain evidence="2">WM001</strain>
    </source>
</reference>
<feature type="transmembrane region" description="Helical" evidence="1">
    <location>
        <begin position="190"/>
        <end position="209"/>
    </location>
</feature>
<name>A0A1R2CJ79_9CILI</name>
<protein>
    <submittedName>
        <fullName evidence="2">Uncharacterized protein</fullName>
    </submittedName>
</protein>
<comment type="caution">
    <text evidence="2">The sequence shown here is derived from an EMBL/GenBank/DDBJ whole genome shotgun (WGS) entry which is preliminary data.</text>
</comment>
<keyword evidence="1" id="KW-0472">Membrane</keyword>
<gene>
    <name evidence="2" type="ORF">SteCoe_8922</name>
</gene>
<feature type="transmembrane region" description="Helical" evidence="1">
    <location>
        <begin position="83"/>
        <end position="102"/>
    </location>
</feature>
<proteinExistence type="predicted"/>
<dbReference type="AlphaFoldDB" id="A0A1R2CJ79"/>
<evidence type="ECO:0000256" key="1">
    <source>
        <dbReference type="SAM" id="Phobius"/>
    </source>
</evidence>
<dbReference type="EMBL" id="MPUH01000136">
    <property type="protein sequence ID" value="OMJ89006.1"/>
    <property type="molecule type" value="Genomic_DNA"/>
</dbReference>
<evidence type="ECO:0000313" key="2">
    <source>
        <dbReference type="EMBL" id="OMJ89006.1"/>
    </source>
</evidence>
<sequence length="241" mass="27959">MIKISSVARENLTMPKPKSLQILAEKICLVYDINVFQLVLLFENDNGEHNLLKSEDHYKTIIDNERDFTMIAYIEPLSQKWRIIPIILGSIVFTYLLMKYATIKSLSVSISDNSGYLLYLFIDIGYAFVFIIKTLLHGSYWIPLIASFGHLMKLIKAWMLECYRKKVIYKNKIAYSVIFLMNYVPGVIGYGASMVVVIWLVLAYFHVLLHRPKPRNPKDKKFLRVVGFVACSAIPRLIYNY</sequence>
<feature type="transmembrane region" description="Helical" evidence="1">
    <location>
        <begin position="221"/>
        <end position="239"/>
    </location>
</feature>
<keyword evidence="3" id="KW-1185">Reference proteome</keyword>
<accession>A0A1R2CJ79</accession>
<dbReference type="Proteomes" id="UP000187209">
    <property type="component" value="Unassembled WGS sequence"/>
</dbReference>
<organism evidence="2 3">
    <name type="scientific">Stentor coeruleus</name>
    <dbReference type="NCBI Taxonomy" id="5963"/>
    <lineage>
        <taxon>Eukaryota</taxon>
        <taxon>Sar</taxon>
        <taxon>Alveolata</taxon>
        <taxon>Ciliophora</taxon>
        <taxon>Postciliodesmatophora</taxon>
        <taxon>Heterotrichea</taxon>
        <taxon>Heterotrichida</taxon>
        <taxon>Stentoridae</taxon>
        <taxon>Stentor</taxon>
    </lineage>
</organism>